<dbReference type="AlphaFoldDB" id="A0A448XPE7"/>
<gene>
    <name evidence="1" type="ORF">PXEA_LOCUS35157</name>
</gene>
<dbReference type="EMBL" id="CAAALY010270683">
    <property type="protein sequence ID" value="VEL41717.1"/>
    <property type="molecule type" value="Genomic_DNA"/>
</dbReference>
<name>A0A448XPE7_9PLAT</name>
<proteinExistence type="predicted"/>
<evidence type="ECO:0000313" key="1">
    <source>
        <dbReference type="EMBL" id="VEL41717.1"/>
    </source>
</evidence>
<evidence type="ECO:0000313" key="2">
    <source>
        <dbReference type="Proteomes" id="UP000784294"/>
    </source>
</evidence>
<keyword evidence="2" id="KW-1185">Reference proteome</keyword>
<organism evidence="1 2">
    <name type="scientific">Protopolystoma xenopodis</name>
    <dbReference type="NCBI Taxonomy" id="117903"/>
    <lineage>
        <taxon>Eukaryota</taxon>
        <taxon>Metazoa</taxon>
        <taxon>Spiralia</taxon>
        <taxon>Lophotrochozoa</taxon>
        <taxon>Platyhelminthes</taxon>
        <taxon>Monogenea</taxon>
        <taxon>Polyopisthocotylea</taxon>
        <taxon>Polystomatidea</taxon>
        <taxon>Polystomatidae</taxon>
        <taxon>Protopolystoma</taxon>
    </lineage>
</organism>
<accession>A0A448XPE7</accession>
<dbReference type="Proteomes" id="UP000784294">
    <property type="component" value="Unassembled WGS sequence"/>
</dbReference>
<sequence length="355" mass="40727">MRRPTHPLIVWSRPVGDPVRILFEWNSRHWLQLHSPLPQIRTEIHLEAPPCKPYMYILPILMSVYQCVCWCVFVLANSSCARTCLSSCVCLYYREHVYACMRASEAVSSAHVCTCAYMSVWRVLVRVKHKLWMLPGLLFGRPNECFGCRSKLQRDARFYGMPELCINYNQPPYEHVGSQALLRALDNALLLYFSSDHLRKLDNSPNYAHPLSILHRASSRPLATPLVWLYPCFSVVVIPACHCHISSSRPHSRGDLFCVDDCKIVHNSLHWLNYFPLDSTGSRSTRISHFSIILPLVACLPSAQHDLHALLASPTMHISTCHMLLVRLGSLHASRAFFLFFPNQHNWLWPGDPSR</sequence>
<reference evidence="1" key="1">
    <citation type="submission" date="2018-11" db="EMBL/GenBank/DDBJ databases">
        <authorList>
            <consortium name="Pathogen Informatics"/>
        </authorList>
    </citation>
    <scope>NUCLEOTIDE SEQUENCE</scope>
</reference>
<comment type="caution">
    <text evidence="1">The sequence shown here is derived from an EMBL/GenBank/DDBJ whole genome shotgun (WGS) entry which is preliminary data.</text>
</comment>
<protein>
    <submittedName>
        <fullName evidence="1">Uncharacterized protein</fullName>
    </submittedName>
</protein>